<comment type="caution">
    <text evidence="3">The sequence shown here is derived from an EMBL/GenBank/DDBJ whole genome shotgun (WGS) entry which is preliminary data.</text>
</comment>
<reference evidence="3 4" key="1">
    <citation type="submission" date="2018-08" db="EMBL/GenBank/DDBJ databases">
        <title>Draft genome sequence of Psychrilyobacter sp. strain SD5 isolated from Black Sea water.</title>
        <authorList>
            <person name="Yadav S."/>
            <person name="Villanueva L."/>
            <person name="Damste J.S.S."/>
        </authorList>
    </citation>
    <scope>NUCLEOTIDE SEQUENCE [LARGE SCALE GENOMIC DNA]</scope>
    <source>
        <strain evidence="3 4">SD5</strain>
    </source>
</reference>
<feature type="transmembrane region" description="Helical" evidence="2">
    <location>
        <begin position="6"/>
        <end position="22"/>
    </location>
</feature>
<organism evidence="3 4">
    <name type="scientific">Psychrilyobacter piezotolerans</name>
    <dbReference type="NCBI Taxonomy" id="2293438"/>
    <lineage>
        <taxon>Bacteria</taxon>
        <taxon>Fusobacteriati</taxon>
        <taxon>Fusobacteriota</taxon>
        <taxon>Fusobacteriia</taxon>
        <taxon>Fusobacteriales</taxon>
        <taxon>Fusobacteriaceae</taxon>
        <taxon>Psychrilyobacter</taxon>
    </lineage>
</organism>
<dbReference type="Proteomes" id="UP000263486">
    <property type="component" value="Unassembled WGS sequence"/>
</dbReference>
<feature type="coiled-coil region" evidence="1">
    <location>
        <begin position="40"/>
        <end position="85"/>
    </location>
</feature>
<accession>A0ABX9KFY3</accession>
<dbReference type="RefSeq" id="WP_114642898.1">
    <property type="nucleotide sequence ID" value="NZ_JAACIO010000020.1"/>
</dbReference>
<keyword evidence="2" id="KW-1133">Transmembrane helix</keyword>
<keyword evidence="4" id="KW-1185">Reference proteome</keyword>
<proteinExistence type="predicted"/>
<dbReference type="EMBL" id="QUAJ01000019">
    <property type="protein sequence ID" value="REI40513.1"/>
    <property type="molecule type" value="Genomic_DNA"/>
</dbReference>
<keyword evidence="2" id="KW-0812">Transmembrane</keyword>
<name>A0ABX9KFY3_9FUSO</name>
<evidence type="ECO:0000313" key="4">
    <source>
        <dbReference type="Proteomes" id="UP000263486"/>
    </source>
</evidence>
<gene>
    <name evidence="3" type="ORF">DYH56_10895</name>
</gene>
<evidence type="ECO:0000256" key="2">
    <source>
        <dbReference type="SAM" id="Phobius"/>
    </source>
</evidence>
<keyword evidence="1" id="KW-0175">Coiled coil</keyword>
<sequence>MKKKNLIYTLILFGVLIVLTVYRPQNTVKSRKEILREQKQEELKEKLDTGRKKLEETIQRNQKLLEENEIKRGEIRKKLENIKDEILSESDEKIRREKLDVFLTEIDEYKYFPEDSVIILEALKESLSIDDIKKINMRLYKSYKSMNQFDKADKIMAELKGGKNA</sequence>
<evidence type="ECO:0000313" key="3">
    <source>
        <dbReference type="EMBL" id="REI40513.1"/>
    </source>
</evidence>
<evidence type="ECO:0000256" key="1">
    <source>
        <dbReference type="SAM" id="Coils"/>
    </source>
</evidence>
<keyword evidence="2" id="KW-0472">Membrane</keyword>
<protein>
    <submittedName>
        <fullName evidence="3">Uncharacterized protein</fullName>
    </submittedName>
</protein>